<gene>
    <name evidence="2" type="ORF">IC231_01725</name>
</gene>
<dbReference type="Pfam" id="PF01835">
    <property type="entry name" value="MG2"/>
    <property type="match status" value="1"/>
</dbReference>
<accession>A0ABR8JDX2</accession>
<feature type="domain" description="Macroglobulin" evidence="1">
    <location>
        <begin position="55"/>
        <end position="141"/>
    </location>
</feature>
<comment type="caution">
    <text evidence="2">The sequence shown here is derived from an EMBL/GenBank/DDBJ whole genome shotgun (WGS) entry which is preliminary data.</text>
</comment>
<dbReference type="EMBL" id="JACWZZ010000001">
    <property type="protein sequence ID" value="MBD2713748.1"/>
    <property type="molecule type" value="Genomic_DNA"/>
</dbReference>
<proteinExistence type="predicted"/>
<reference evidence="2 3" key="1">
    <citation type="submission" date="2020-09" db="EMBL/GenBank/DDBJ databases">
        <authorList>
            <person name="Kim M.K."/>
        </authorList>
    </citation>
    <scope>NUCLEOTIDE SEQUENCE [LARGE SCALE GENOMIC DNA]</scope>
    <source>
        <strain evidence="2 3">BT646</strain>
    </source>
</reference>
<evidence type="ECO:0000313" key="2">
    <source>
        <dbReference type="EMBL" id="MBD2713748.1"/>
    </source>
</evidence>
<name>A0ABR8JDX2_9BACT</name>
<sequence length="807" mass="89174">MTRSTAVSFFVPGPRLILLLALWLLATGSALAQQDSLGGIASKLSRYQQKGPYEKLFLHLDRPLYLSGETMWFKVYAVDGTYSKPLALSSVAYVEVLDAKNQPVLQGKVSLKNAHGAGSFALPGALASGSYTVRAYTSWMKNFSPETYFSSAVTILNTFTVSGAAPAKDSASVDARFFPEGGNLVKGLSSKVGFKVTDRAGKGIAAEGRVLNAQGAVVATFKTLRFGMGSFTFTPAVAGTGAYTAVLTLNKAQTITRKLPQVYEQGYVMRLQPSGPDQLLLSVDATSTQPETVYLLAHSRQKTAVASRLQLLNGHAALAIDRKQLLEGISHFTLFTADQKPVCERLYFQPTTRRLTIVARPEKMQYTVRDKVSLQLSTTDQQTQALSANLSMAVYRLDSLNSGSAASISHYLGLTSDLRGTIENPEYYLTATGPEAAEASDNLMLTQGWSRFRWEQVLAPAPFAYLPEPVGPLVQARLTHPGSDQPRTGVIAFLSSPSRIIRLSNSRSDDNGIVQFEMNHFYGTQDLVLQTDPQQDSTCRITLLSPFSTRFAPAAVPAFALNTNFQPDYTRRHVQTQVQNVYYSKYRNRYVAPRADSLAFYGKPDESYLLDKYTRFKVMEEVLREYVPGVVVRIRKDGFHFLVADKLNKTIFSDNPMVLLDGVPVFNINKIMAMSPLKIQKLEVIDARYFHGAAMYKGVVSFTTYKGDLEGFQLAPQVLVQQYEGLQLQREFYAPRYETAQEKQSRLPDMRNLLYWNPEINTTAGAPSTLEFYTGDQAGRYLVVVQGLSDTGLAGSTSFTFEVKQAL</sequence>
<protein>
    <recommendedName>
        <fullName evidence="1">Macroglobulin domain-containing protein</fullName>
    </recommendedName>
</protein>
<dbReference type="InterPro" id="IPR002890">
    <property type="entry name" value="MG2"/>
</dbReference>
<evidence type="ECO:0000259" key="1">
    <source>
        <dbReference type="Pfam" id="PF01835"/>
    </source>
</evidence>
<organism evidence="2 3">
    <name type="scientific">Hymenobacter duratus</name>
    <dbReference type="NCBI Taxonomy" id="2771356"/>
    <lineage>
        <taxon>Bacteria</taxon>
        <taxon>Pseudomonadati</taxon>
        <taxon>Bacteroidota</taxon>
        <taxon>Cytophagia</taxon>
        <taxon>Cytophagales</taxon>
        <taxon>Hymenobacteraceae</taxon>
        <taxon>Hymenobacter</taxon>
    </lineage>
</organism>
<dbReference type="Proteomes" id="UP000642468">
    <property type="component" value="Unassembled WGS sequence"/>
</dbReference>
<dbReference type="Gene3D" id="2.60.40.1930">
    <property type="match status" value="1"/>
</dbReference>
<dbReference type="RefSeq" id="WP_190782897.1">
    <property type="nucleotide sequence ID" value="NZ_JACWZZ010000001.1"/>
</dbReference>
<evidence type="ECO:0000313" key="3">
    <source>
        <dbReference type="Proteomes" id="UP000642468"/>
    </source>
</evidence>
<keyword evidence="3" id="KW-1185">Reference proteome</keyword>